<evidence type="ECO:0000256" key="8">
    <source>
        <dbReference type="PROSITE-ProRule" id="PRU00042"/>
    </source>
</evidence>
<keyword evidence="5" id="KW-0862">Zinc</keyword>
<dbReference type="SMART" id="SM00355">
    <property type="entry name" value="ZnF_C2H2"/>
    <property type="match status" value="8"/>
</dbReference>
<evidence type="ECO:0000256" key="5">
    <source>
        <dbReference type="ARBA" id="ARBA00022833"/>
    </source>
</evidence>
<evidence type="ECO:0000256" key="3">
    <source>
        <dbReference type="ARBA" id="ARBA00022737"/>
    </source>
</evidence>
<dbReference type="GO" id="GO:0008270">
    <property type="term" value="F:zinc ion binding"/>
    <property type="evidence" value="ECO:0007669"/>
    <property type="project" value="UniProtKB-KW"/>
</dbReference>
<evidence type="ECO:0000256" key="1">
    <source>
        <dbReference type="ARBA" id="ARBA00004123"/>
    </source>
</evidence>
<dbReference type="PROSITE" id="PS00028">
    <property type="entry name" value="ZINC_FINGER_C2H2_1"/>
    <property type="match status" value="7"/>
</dbReference>
<dbReference type="GO" id="GO:0003677">
    <property type="term" value="F:DNA binding"/>
    <property type="evidence" value="ECO:0007669"/>
    <property type="project" value="UniProtKB-KW"/>
</dbReference>
<dbReference type="PANTHER" id="PTHR16515:SF49">
    <property type="entry name" value="GASTRULA ZINC FINGER PROTEIN XLCGF49.1-LIKE-RELATED"/>
    <property type="match status" value="1"/>
</dbReference>
<keyword evidence="7" id="KW-0539">Nucleus</keyword>
<dbReference type="InterPro" id="IPR050331">
    <property type="entry name" value="Zinc_finger"/>
</dbReference>
<dbReference type="FunFam" id="3.30.160.60:FF:000446">
    <property type="entry name" value="Zinc finger protein"/>
    <property type="match status" value="1"/>
</dbReference>
<keyword evidence="2" id="KW-0479">Metal-binding</keyword>
<keyword evidence="4 8" id="KW-0863">Zinc-finger</keyword>
<evidence type="ECO:0000256" key="4">
    <source>
        <dbReference type="ARBA" id="ARBA00022771"/>
    </source>
</evidence>
<dbReference type="FunFam" id="3.30.160.60:FF:001102">
    <property type="entry name" value="Transcription factor IIIA"/>
    <property type="match status" value="1"/>
</dbReference>
<dbReference type="SUPFAM" id="SSF57667">
    <property type="entry name" value="beta-beta-alpha zinc fingers"/>
    <property type="match status" value="4"/>
</dbReference>
<feature type="non-terminal residue" evidence="11">
    <location>
        <position position="317"/>
    </location>
</feature>
<feature type="domain" description="C2H2-type" evidence="10">
    <location>
        <begin position="107"/>
        <end position="137"/>
    </location>
</feature>
<evidence type="ECO:0000256" key="9">
    <source>
        <dbReference type="SAM" id="MobiDB-lite"/>
    </source>
</evidence>
<sequence>MAFGSESEDSGHKVDTHNQEPTLPEVSASGVQPTKKKDLKRYQCTLPGCNSTFSRPWRLEAHISAHCGETPFKCDVEGCTKGYTSKSHLARHKKTVHSGGYSPSRLYKCPHEGCDAVLKTNQNLNKHVKRAHVLKRECPECGEKFSKTIQLKYHMQFHSGEFIYNCEECNRKFARRTEYNRHMRSHRIHLCPYRGCVIGFAQWSAVRRHLKTHRPRYVCHDCNKPFMYKTLLREHVVSHLPGNSKQESVLKPYKCFHCNKTIFGKLSLRRHIKTIHFKIKVSRPKKSKKPRKPRKDKGTSKPAFAFSSELSGVEVAG</sequence>
<dbReference type="InterPro" id="IPR036236">
    <property type="entry name" value="Znf_C2H2_sf"/>
</dbReference>
<evidence type="ECO:0000313" key="11">
    <source>
        <dbReference type="EMBL" id="JAP97185.1"/>
    </source>
</evidence>
<feature type="compositionally biased region" description="Basic and acidic residues" evidence="9">
    <location>
        <begin position="9"/>
        <end position="18"/>
    </location>
</feature>
<feature type="domain" description="C2H2-type" evidence="10">
    <location>
        <begin position="217"/>
        <end position="239"/>
    </location>
</feature>
<dbReference type="PROSITE" id="PS50157">
    <property type="entry name" value="ZINC_FINGER_C2H2_2"/>
    <property type="match status" value="7"/>
</dbReference>
<dbReference type="GO" id="GO:0005634">
    <property type="term" value="C:nucleus"/>
    <property type="evidence" value="ECO:0007669"/>
    <property type="project" value="UniProtKB-SubCell"/>
</dbReference>
<evidence type="ECO:0000259" key="10">
    <source>
        <dbReference type="PROSITE" id="PS50157"/>
    </source>
</evidence>
<keyword evidence="6" id="KW-0238">DNA-binding</keyword>
<feature type="domain" description="C2H2-type" evidence="10">
    <location>
        <begin position="136"/>
        <end position="163"/>
    </location>
</feature>
<organism evidence="11">
    <name type="scientific">Lygus hesperus</name>
    <name type="common">Western plant bug</name>
    <dbReference type="NCBI Taxonomy" id="30085"/>
    <lineage>
        <taxon>Eukaryota</taxon>
        <taxon>Metazoa</taxon>
        <taxon>Ecdysozoa</taxon>
        <taxon>Arthropoda</taxon>
        <taxon>Hexapoda</taxon>
        <taxon>Insecta</taxon>
        <taxon>Pterygota</taxon>
        <taxon>Neoptera</taxon>
        <taxon>Paraneoptera</taxon>
        <taxon>Hemiptera</taxon>
        <taxon>Heteroptera</taxon>
        <taxon>Panheteroptera</taxon>
        <taxon>Cimicomorpha</taxon>
        <taxon>Miridae</taxon>
        <taxon>Mirini</taxon>
        <taxon>Lygus</taxon>
    </lineage>
</organism>
<evidence type="ECO:0000256" key="6">
    <source>
        <dbReference type="ARBA" id="ARBA00023125"/>
    </source>
</evidence>
<evidence type="ECO:0000256" key="7">
    <source>
        <dbReference type="ARBA" id="ARBA00023242"/>
    </source>
</evidence>
<feature type="domain" description="C2H2-type" evidence="10">
    <location>
        <begin position="253"/>
        <end position="281"/>
    </location>
</feature>
<dbReference type="PANTHER" id="PTHR16515">
    <property type="entry name" value="PR DOMAIN ZINC FINGER PROTEIN"/>
    <property type="match status" value="1"/>
</dbReference>
<feature type="domain" description="C2H2-type" evidence="10">
    <location>
        <begin position="72"/>
        <end position="102"/>
    </location>
</feature>
<keyword evidence="3" id="KW-0677">Repeat</keyword>
<feature type="domain" description="C2H2-type" evidence="10">
    <location>
        <begin position="164"/>
        <end position="186"/>
    </location>
</feature>
<dbReference type="Gene3D" id="3.30.160.60">
    <property type="entry name" value="Classic Zinc Finger"/>
    <property type="match status" value="6"/>
</dbReference>
<reference evidence="11" key="1">
    <citation type="journal article" date="2016" name="Gigascience">
        <title>De novo construction of an expanded transcriptome assembly for the western tarnished plant bug, Lygus hesperus.</title>
        <authorList>
            <person name="Tassone E.E."/>
            <person name="Geib S.M."/>
            <person name="Hall B."/>
            <person name="Fabrick J.A."/>
            <person name="Brent C.S."/>
            <person name="Hull J.J."/>
        </authorList>
    </citation>
    <scope>NUCLEOTIDE SEQUENCE</scope>
</reference>
<feature type="domain" description="C2H2-type" evidence="10">
    <location>
        <begin position="42"/>
        <end position="71"/>
    </location>
</feature>
<dbReference type="Pfam" id="PF00096">
    <property type="entry name" value="zf-C2H2"/>
    <property type="match status" value="5"/>
</dbReference>
<dbReference type="InterPro" id="IPR013087">
    <property type="entry name" value="Znf_C2H2_type"/>
</dbReference>
<proteinExistence type="predicted"/>
<dbReference type="GO" id="GO:0010468">
    <property type="term" value="P:regulation of gene expression"/>
    <property type="evidence" value="ECO:0007669"/>
    <property type="project" value="TreeGrafter"/>
</dbReference>
<protein>
    <submittedName>
        <fullName evidence="11">Transcription factor IIIA</fullName>
    </submittedName>
</protein>
<feature type="compositionally biased region" description="Basic residues" evidence="9">
    <location>
        <begin position="281"/>
        <end position="295"/>
    </location>
</feature>
<gene>
    <name evidence="11" type="primary">GTF3A</name>
    <name evidence="11" type="ORF">g.48269</name>
</gene>
<dbReference type="AlphaFoldDB" id="A0A146KP11"/>
<evidence type="ECO:0000256" key="2">
    <source>
        <dbReference type="ARBA" id="ARBA00022723"/>
    </source>
</evidence>
<feature type="region of interest" description="Disordered" evidence="9">
    <location>
        <begin position="1"/>
        <end position="34"/>
    </location>
</feature>
<feature type="region of interest" description="Disordered" evidence="9">
    <location>
        <begin position="281"/>
        <end position="305"/>
    </location>
</feature>
<comment type="subcellular location">
    <subcellularLocation>
        <location evidence="1">Nucleus</location>
    </subcellularLocation>
</comment>
<accession>A0A146KP11</accession>
<dbReference type="EMBL" id="GDHC01021443">
    <property type="protein sequence ID" value="JAP97185.1"/>
    <property type="molecule type" value="Transcribed_RNA"/>
</dbReference>
<name>A0A146KP11_LYGHE</name>